<dbReference type="GO" id="GO:0003677">
    <property type="term" value="F:DNA binding"/>
    <property type="evidence" value="ECO:0007669"/>
    <property type="project" value="InterPro"/>
</dbReference>
<evidence type="ECO:0000313" key="4">
    <source>
        <dbReference type="Proteomes" id="UP000298213"/>
    </source>
</evidence>
<dbReference type="OrthoDB" id="9794834at2"/>
<dbReference type="NCBIfam" id="TIGR02607">
    <property type="entry name" value="antidote_HigA"/>
    <property type="match status" value="1"/>
</dbReference>
<gene>
    <name evidence="3" type="primary">higA</name>
    <name evidence="3" type="ORF">E2493_07320</name>
</gene>
<evidence type="ECO:0000256" key="1">
    <source>
        <dbReference type="ARBA" id="ARBA00007227"/>
    </source>
</evidence>
<name>A0A4Y8ZVX6_9SPHN</name>
<organism evidence="3 4">
    <name type="scientific">Sphingomonas parva</name>
    <dbReference type="NCBI Taxonomy" id="2555898"/>
    <lineage>
        <taxon>Bacteria</taxon>
        <taxon>Pseudomonadati</taxon>
        <taxon>Pseudomonadota</taxon>
        <taxon>Alphaproteobacteria</taxon>
        <taxon>Sphingomonadales</taxon>
        <taxon>Sphingomonadaceae</taxon>
        <taxon>Sphingomonas</taxon>
    </lineage>
</organism>
<dbReference type="PANTHER" id="PTHR43236:SF1">
    <property type="entry name" value="BLL7220 PROTEIN"/>
    <property type="match status" value="1"/>
</dbReference>
<dbReference type="PANTHER" id="PTHR43236">
    <property type="entry name" value="ANTITOXIN HIGA1"/>
    <property type="match status" value="1"/>
</dbReference>
<dbReference type="Pfam" id="PF06114">
    <property type="entry name" value="Peptidase_M78"/>
    <property type="match status" value="1"/>
</dbReference>
<accession>A0A4Y8ZVX6</accession>
<evidence type="ECO:0000259" key="2">
    <source>
        <dbReference type="PROSITE" id="PS50943"/>
    </source>
</evidence>
<dbReference type="Gene3D" id="1.10.260.40">
    <property type="entry name" value="lambda repressor-like DNA-binding domains"/>
    <property type="match status" value="1"/>
</dbReference>
<comment type="similarity">
    <text evidence="1">Belongs to the short-chain fatty acyl-CoA assimilation regulator (ScfR) family.</text>
</comment>
<keyword evidence="4" id="KW-1185">Reference proteome</keyword>
<dbReference type="SMART" id="SM00530">
    <property type="entry name" value="HTH_XRE"/>
    <property type="match status" value="1"/>
</dbReference>
<comment type="caution">
    <text evidence="3">The sequence shown here is derived from an EMBL/GenBank/DDBJ whole genome shotgun (WGS) entry which is preliminary data.</text>
</comment>
<dbReference type="InterPro" id="IPR001387">
    <property type="entry name" value="Cro/C1-type_HTH"/>
</dbReference>
<evidence type="ECO:0000313" key="3">
    <source>
        <dbReference type="EMBL" id="TFI58869.1"/>
    </source>
</evidence>
<dbReference type="CDD" id="cd00093">
    <property type="entry name" value="HTH_XRE"/>
    <property type="match status" value="1"/>
</dbReference>
<dbReference type="InterPro" id="IPR010982">
    <property type="entry name" value="Lambda_DNA-bd_dom_sf"/>
</dbReference>
<dbReference type="InterPro" id="IPR013430">
    <property type="entry name" value="Toxin_antidote_HigA"/>
</dbReference>
<dbReference type="RefSeq" id="WP_135085252.1">
    <property type="nucleotide sequence ID" value="NZ_SPDV01000011.1"/>
</dbReference>
<proteinExistence type="inferred from homology"/>
<dbReference type="InterPro" id="IPR010359">
    <property type="entry name" value="IrrE_HExxH"/>
</dbReference>
<dbReference type="Gene3D" id="1.10.10.2910">
    <property type="match status" value="1"/>
</dbReference>
<sequence>MNALSADFAYRPDHATPPGQLIQEYLEELGISARELARRCGRSGKLMTEIIAGKAPIEPETALQLERVLGLSASVWINMEAEYQLHVAREHENRNLTAWHEWAKAFPLKELADRDLISREKDPAGQVREVLKFFGVGSVRACEERIEELVAADFRTSPSYANSLQSLAAWLRIGEREAQKQPASDYSREAFLKTLKEIRALTLAPLDQALPELEERCAKAGVVFVLERPFSKVRASGVSRWLSPRRALIQQSLRYKSDDHFWFTFFHECAHLLLHSRKVIFIDMAKGSGNAAPKQEEEANDWAADFLIPHAALKRFLRGFSGDEGEIVDFAAECGVAPGIVVGRLQHLGALEFSSMNHLKCRYAWSADM</sequence>
<reference evidence="3 4" key="1">
    <citation type="submission" date="2019-03" db="EMBL/GenBank/DDBJ databases">
        <title>Genome sequence of Sphingomonas sp. 17J27-24.</title>
        <authorList>
            <person name="Kim M."/>
            <person name="Maeng S."/>
            <person name="Sathiyaraj S."/>
        </authorList>
    </citation>
    <scope>NUCLEOTIDE SEQUENCE [LARGE SCALE GENOMIC DNA]</scope>
    <source>
        <strain evidence="3 4">17J27-24</strain>
    </source>
</reference>
<dbReference type="EMBL" id="SPDV01000011">
    <property type="protein sequence ID" value="TFI58869.1"/>
    <property type="molecule type" value="Genomic_DNA"/>
</dbReference>
<dbReference type="AlphaFoldDB" id="A0A4Y8ZVX6"/>
<dbReference type="InterPro" id="IPR052345">
    <property type="entry name" value="Rad_response_metalloprotease"/>
</dbReference>
<protein>
    <submittedName>
        <fullName evidence="3">Addiction module antidote protein, HigA family</fullName>
    </submittedName>
</protein>
<dbReference type="Proteomes" id="UP000298213">
    <property type="component" value="Unassembled WGS sequence"/>
</dbReference>
<feature type="domain" description="HTH cro/C1-type" evidence="2">
    <location>
        <begin position="22"/>
        <end position="76"/>
    </location>
</feature>
<dbReference type="PROSITE" id="PS50943">
    <property type="entry name" value="HTH_CROC1"/>
    <property type="match status" value="1"/>
</dbReference>
<dbReference type="SUPFAM" id="SSF47413">
    <property type="entry name" value="lambda repressor-like DNA-binding domains"/>
    <property type="match status" value="1"/>
</dbReference>